<dbReference type="Proteomes" id="UP000632849">
    <property type="component" value="Unassembled WGS sequence"/>
</dbReference>
<accession>A0A919BQ03</accession>
<proteinExistence type="predicted"/>
<dbReference type="InterPro" id="IPR037883">
    <property type="entry name" value="Knr4/Smi1-like_sf"/>
</dbReference>
<gene>
    <name evidence="2" type="ORF">GCM10017667_40430</name>
</gene>
<organism evidence="2 3">
    <name type="scientific">Streptomyces filamentosus</name>
    <name type="common">Streptomyces roseosporus</name>
    <dbReference type="NCBI Taxonomy" id="67294"/>
    <lineage>
        <taxon>Bacteria</taxon>
        <taxon>Bacillati</taxon>
        <taxon>Actinomycetota</taxon>
        <taxon>Actinomycetes</taxon>
        <taxon>Kitasatosporales</taxon>
        <taxon>Streptomycetaceae</taxon>
        <taxon>Streptomyces</taxon>
    </lineage>
</organism>
<protein>
    <recommendedName>
        <fullName evidence="4">Knr4/Smi1-like domain-containing protein</fullName>
    </recommendedName>
</protein>
<dbReference type="RefSeq" id="WP_190042468.1">
    <property type="nucleotide sequence ID" value="NZ_BNBE01000002.1"/>
</dbReference>
<reference evidence="2" key="1">
    <citation type="journal article" date="2014" name="Int. J. Syst. Evol. Microbiol.">
        <title>Complete genome sequence of Corynebacterium casei LMG S-19264T (=DSM 44701T), isolated from a smear-ripened cheese.</title>
        <authorList>
            <consortium name="US DOE Joint Genome Institute (JGI-PGF)"/>
            <person name="Walter F."/>
            <person name="Albersmeier A."/>
            <person name="Kalinowski J."/>
            <person name="Ruckert C."/>
        </authorList>
    </citation>
    <scope>NUCLEOTIDE SEQUENCE</scope>
    <source>
        <strain evidence="2">JCM 4122</strain>
    </source>
</reference>
<evidence type="ECO:0000313" key="3">
    <source>
        <dbReference type="Proteomes" id="UP000632849"/>
    </source>
</evidence>
<name>A0A919BQ03_STRFL</name>
<feature type="region of interest" description="Disordered" evidence="1">
    <location>
        <begin position="1"/>
        <end position="26"/>
    </location>
</feature>
<dbReference type="AlphaFoldDB" id="A0A919BQ03"/>
<dbReference type="SUPFAM" id="SSF160631">
    <property type="entry name" value="SMI1/KNR4-like"/>
    <property type="match status" value="1"/>
</dbReference>
<evidence type="ECO:0000256" key="1">
    <source>
        <dbReference type="SAM" id="MobiDB-lite"/>
    </source>
</evidence>
<dbReference type="EMBL" id="BNBE01000002">
    <property type="protein sequence ID" value="GHG05505.1"/>
    <property type="molecule type" value="Genomic_DNA"/>
</dbReference>
<keyword evidence="3" id="KW-1185">Reference proteome</keyword>
<reference evidence="2" key="2">
    <citation type="submission" date="2020-09" db="EMBL/GenBank/DDBJ databases">
        <authorList>
            <person name="Sun Q."/>
            <person name="Ohkuma M."/>
        </authorList>
    </citation>
    <scope>NUCLEOTIDE SEQUENCE</scope>
    <source>
        <strain evidence="2">JCM 4122</strain>
    </source>
</reference>
<sequence length="248" mass="26691">MTSPAHGDSESSRQEPPGEPGAAEGDDALIDMLCTRAWDPGRRFDTAPVPRSWIEEHFGPEHLNRIRSQTVGSSSNGMIVLKSQAEEVAVYFAGAPRGPLFPPVTPPEVEAAEEIIGRPLPALLRRIYTEVGDGGFGPDGGLASLTDGRRAPGDLIDWPCSITRHERDRAAGLPGSWLYLASGGCTMQWHLSLLAAGNPVLLYDADGWVPSWGEGPHDGLRHATRSLRQWLWTWASGGDVWAAALSPS</sequence>
<comment type="caution">
    <text evidence="2">The sequence shown here is derived from an EMBL/GenBank/DDBJ whole genome shotgun (WGS) entry which is preliminary data.</text>
</comment>
<evidence type="ECO:0000313" key="2">
    <source>
        <dbReference type="EMBL" id="GHG05505.1"/>
    </source>
</evidence>
<evidence type="ECO:0008006" key="4">
    <source>
        <dbReference type="Google" id="ProtNLM"/>
    </source>
</evidence>